<accession>A0A8H5TJG8</accession>
<proteinExistence type="predicted"/>
<dbReference type="InterPro" id="IPR011701">
    <property type="entry name" value="MFS"/>
</dbReference>
<keyword evidence="3 6" id="KW-1133">Transmembrane helix</keyword>
<dbReference type="InterPro" id="IPR036259">
    <property type="entry name" value="MFS_trans_sf"/>
</dbReference>
<gene>
    <name evidence="7" type="ORF">FDENT_11111</name>
</gene>
<organism evidence="7 8">
    <name type="scientific">Fusarium denticulatum</name>
    <dbReference type="NCBI Taxonomy" id="48507"/>
    <lineage>
        <taxon>Eukaryota</taxon>
        <taxon>Fungi</taxon>
        <taxon>Dikarya</taxon>
        <taxon>Ascomycota</taxon>
        <taxon>Pezizomycotina</taxon>
        <taxon>Sordariomycetes</taxon>
        <taxon>Hypocreomycetidae</taxon>
        <taxon>Hypocreales</taxon>
        <taxon>Nectriaceae</taxon>
        <taxon>Fusarium</taxon>
        <taxon>Fusarium fujikuroi species complex</taxon>
    </lineage>
</organism>
<evidence type="ECO:0000313" key="7">
    <source>
        <dbReference type="EMBL" id="KAF5670941.1"/>
    </source>
</evidence>
<feature type="transmembrane region" description="Helical" evidence="6">
    <location>
        <begin position="222"/>
        <end position="244"/>
    </location>
</feature>
<dbReference type="Gene3D" id="1.20.1250.20">
    <property type="entry name" value="MFS general substrate transporter like domains"/>
    <property type="match status" value="1"/>
</dbReference>
<dbReference type="EMBL" id="JAAOAK010000356">
    <property type="protein sequence ID" value="KAF5670941.1"/>
    <property type="molecule type" value="Genomic_DNA"/>
</dbReference>
<dbReference type="SUPFAM" id="SSF103473">
    <property type="entry name" value="MFS general substrate transporter"/>
    <property type="match status" value="1"/>
</dbReference>
<feature type="transmembrane region" description="Helical" evidence="6">
    <location>
        <begin position="176"/>
        <end position="195"/>
    </location>
</feature>
<evidence type="ECO:0000256" key="2">
    <source>
        <dbReference type="ARBA" id="ARBA00022692"/>
    </source>
</evidence>
<feature type="transmembrane region" description="Helical" evidence="6">
    <location>
        <begin position="256"/>
        <end position="273"/>
    </location>
</feature>
<sequence>MATTVPKDDTKIRGHNDLAPITSYIDGEVLDAGIDYAYLNASKPTKFYRSVLFQMILLGLISCVGPAISDAISNLGGGGLSTPYLANLATSLNYTAGCLLTLFGGPLINKFGIKWSCISAAVGMPLSGSAYYVCAKYRVNWYLIFAKILAGFTYGFLYVAESTAMLSYPLANDRGFYLGVWSAMWNSGSVIGGAINFSNNHSDSKAGGVAWSPTSSLLPSTWLIALPAFYSFFCGGTLGTYLSLHFSVRARALSSLLLPTLSIIEVMAFGKLLDRTRWSQTKRAWISFACWVIPQAACFIWIGIEYAKFGRGKLKSALDYETYVCQLSLYWILGTFSTDAGSSARSGGLLRAFETAGQTVSYAINSHSGSDARIPFYVHAAVLCLTVPCMMFLIRLVLEAPAATDIDVEPVVDLPDTKQVT</sequence>
<dbReference type="PANTHER" id="PTHR23294:SF19">
    <property type="entry name" value="DUF895 DOMAIN MEMBRANE PROTEIN-RELATED"/>
    <property type="match status" value="1"/>
</dbReference>
<name>A0A8H5TJG8_9HYPO</name>
<evidence type="ECO:0000256" key="1">
    <source>
        <dbReference type="ARBA" id="ARBA00004141"/>
    </source>
</evidence>
<comment type="caution">
    <text evidence="7">The sequence shown here is derived from an EMBL/GenBank/DDBJ whole genome shotgun (WGS) entry which is preliminary data.</text>
</comment>
<feature type="transmembrane region" description="Helical" evidence="6">
    <location>
        <begin position="51"/>
        <end position="72"/>
    </location>
</feature>
<feature type="transmembrane region" description="Helical" evidence="6">
    <location>
        <begin position="285"/>
        <end position="304"/>
    </location>
</feature>
<dbReference type="Proteomes" id="UP000562682">
    <property type="component" value="Unassembled WGS sequence"/>
</dbReference>
<evidence type="ECO:0000256" key="3">
    <source>
        <dbReference type="ARBA" id="ARBA00022989"/>
    </source>
</evidence>
<reference evidence="7 8" key="1">
    <citation type="submission" date="2020-05" db="EMBL/GenBank/DDBJ databases">
        <title>Identification and distribution of gene clusters putatively required for synthesis of sphingolipid metabolism inhibitors in phylogenetically diverse species of the filamentous fungus Fusarium.</title>
        <authorList>
            <person name="Kim H.-S."/>
            <person name="Busman M."/>
            <person name="Brown D.W."/>
            <person name="Divon H."/>
            <person name="Uhlig S."/>
            <person name="Proctor R.H."/>
        </authorList>
    </citation>
    <scope>NUCLEOTIDE SEQUENCE [LARGE SCALE GENOMIC DNA]</scope>
    <source>
        <strain evidence="7 8">NRRL 25311</strain>
    </source>
</reference>
<dbReference type="Pfam" id="PF07690">
    <property type="entry name" value="MFS_1"/>
    <property type="match status" value="1"/>
</dbReference>
<dbReference type="PANTHER" id="PTHR23294">
    <property type="entry name" value="ET TRANSLATION PRODUCT-RELATED"/>
    <property type="match status" value="1"/>
</dbReference>
<evidence type="ECO:0000256" key="6">
    <source>
        <dbReference type="SAM" id="Phobius"/>
    </source>
</evidence>
<comment type="subcellular location">
    <subcellularLocation>
        <location evidence="1">Membrane</location>
        <topology evidence="1">Multi-pass membrane protein</topology>
    </subcellularLocation>
</comment>
<dbReference type="GO" id="GO:0022857">
    <property type="term" value="F:transmembrane transporter activity"/>
    <property type="evidence" value="ECO:0007669"/>
    <property type="project" value="InterPro"/>
</dbReference>
<feature type="transmembrane region" description="Helical" evidence="6">
    <location>
        <begin position="376"/>
        <end position="398"/>
    </location>
</feature>
<protein>
    <submittedName>
        <fullName evidence="7">Major facilitator superfamily transporter</fullName>
    </submittedName>
</protein>
<dbReference type="AlphaFoldDB" id="A0A8H5TJG8"/>
<evidence type="ECO:0000256" key="4">
    <source>
        <dbReference type="ARBA" id="ARBA00023136"/>
    </source>
</evidence>
<dbReference type="InterPro" id="IPR051617">
    <property type="entry name" value="UNC-93-like_regulator"/>
</dbReference>
<keyword evidence="4 6" id="KW-0472">Membrane</keyword>
<keyword evidence="2 6" id="KW-0812">Transmembrane</keyword>
<dbReference type="GO" id="GO:0016020">
    <property type="term" value="C:membrane"/>
    <property type="evidence" value="ECO:0007669"/>
    <property type="project" value="UniProtKB-SubCell"/>
</dbReference>
<evidence type="ECO:0000313" key="8">
    <source>
        <dbReference type="Proteomes" id="UP000562682"/>
    </source>
</evidence>
<keyword evidence="8" id="KW-1185">Reference proteome</keyword>
<feature type="transmembrane region" description="Helical" evidence="6">
    <location>
        <begin position="139"/>
        <end position="160"/>
    </location>
</feature>
<feature type="transmembrane region" description="Helical" evidence="6">
    <location>
        <begin position="84"/>
        <end position="103"/>
    </location>
</feature>
<keyword evidence="5" id="KW-0325">Glycoprotein</keyword>
<evidence type="ECO:0000256" key="5">
    <source>
        <dbReference type="ARBA" id="ARBA00023180"/>
    </source>
</evidence>